<evidence type="ECO:0000313" key="3">
    <source>
        <dbReference type="Proteomes" id="UP000271162"/>
    </source>
</evidence>
<feature type="compositionally biased region" description="Low complexity" evidence="1">
    <location>
        <begin position="1"/>
        <end position="43"/>
    </location>
</feature>
<reference evidence="4" key="1">
    <citation type="submission" date="2017-02" db="UniProtKB">
        <authorList>
            <consortium name="WormBaseParasite"/>
        </authorList>
    </citation>
    <scope>IDENTIFICATION</scope>
</reference>
<evidence type="ECO:0000313" key="4">
    <source>
        <dbReference type="WBParaSite" id="NBR_0002146601-mRNA-1"/>
    </source>
</evidence>
<evidence type="ECO:0000256" key="1">
    <source>
        <dbReference type="SAM" id="MobiDB-lite"/>
    </source>
</evidence>
<sequence>MTPCRGGTSSSSDNPSSHSPFSHSGSTPEPVATRPTPLTVKVPTPKRRSLPARWIKESDVDDPSTLYLSPIDSPIEELMTAKKHMPPRSAHLSNAEHLPPNPKLGVAGCGAQEIRTTDGAKQQHQDLHTLDYLVTTVAAVAECCLVWT</sequence>
<proteinExistence type="predicted"/>
<keyword evidence="3" id="KW-1185">Reference proteome</keyword>
<feature type="region of interest" description="Disordered" evidence="1">
    <location>
        <begin position="1"/>
        <end position="47"/>
    </location>
</feature>
<name>A0A0N4YW44_NIPBR</name>
<evidence type="ECO:0000313" key="2">
    <source>
        <dbReference type="EMBL" id="VDL85289.1"/>
    </source>
</evidence>
<accession>A0A0N4YW44</accession>
<dbReference type="Proteomes" id="UP000271162">
    <property type="component" value="Unassembled WGS sequence"/>
</dbReference>
<dbReference type="WBParaSite" id="NBR_0002146601-mRNA-1">
    <property type="protein sequence ID" value="NBR_0002146601-mRNA-1"/>
    <property type="gene ID" value="NBR_0002146601"/>
</dbReference>
<dbReference type="EMBL" id="UYSL01026372">
    <property type="protein sequence ID" value="VDL85289.1"/>
    <property type="molecule type" value="Genomic_DNA"/>
</dbReference>
<dbReference type="AlphaFoldDB" id="A0A0N4YW44"/>
<reference evidence="2 3" key="2">
    <citation type="submission" date="2018-11" db="EMBL/GenBank/DDBJ databases">
        <authorList>
            <consortium name="Pathogen Informatics"/>
        </authorList>
    </citation>
    <scope>NUCLEOTIDE SEQUENCE [LARGE SCALE GENOMIC DNA]</scope>
</reference>
<dbReference type="STRING" id="27835.A0A0N4YW44"/>
<organism evidence="4">
    <name type="scientific">Nippostrongylus brasiliensis</name>
    <name type="common">Rat hookworm</name>
    <dbReference type="NCBI Taxonomy" id="27835"/>
    <lineage>
        <taxon>Eukaryota</taxon>
        <taxon>Metazoa</taxon>
        <taxon>Ecdysozoa</taxon>
        <taxon>Nematoda</taxon>
        <taxon>Chromadorea</taxon>
        <taxon>Rhabditida</taxon>
        <taxon>Rhabditina</taxon>
        <taxon>Rhabditomorpha</taxon>
        <taxon>Strongyloidea</taxon>
        <taxon>Heligmosomidae</taxon>
        <taxon>Nippostrongylus</taxon>
    </lineage>
</organism>
<feature type="region of interest" description="Disordered" evidence="1">
    <location>
        <begin position="84"/>
        <end position="104"/>
    </location>
</feature>
<protein>
    <submittedName>
        <fullName evidence="4">CARMIL_C domain-containing protein</fullName>
    </submittedName>
</protein>
<gene>
    <name evidence="2" type="ORF">NBR_LOCUS21467</name>
</gene>